<reference evidence="1 2" key="1">
    <citation type="submission" date="2013-11" db="EMBL/GenBank/DDBJ databases">
        <title>The Genome Sequence of Phytophthora parasitica CJ01A1.</title>
        <authorList>
            <consortium name="The Broad Institute Genomics Platform"/>
            <person name="Russ C."/>
            <person name="Tyler B."/>
            <person name="Panabieres F."/>
            <person name="Shan W."/>
            <person name="Tripathy S."/>
            <person name="Grunwald N."/>
            <person name="Machado M."/>
            <person name="Johnson C.S."/>
            <person name="Walker B."/>
            <person name="Young S.K."/>
            <person name="Zeng Q."/>
            <person name="Gargeya S."/>
            <person name="Fitzgerald M."/>
            <person name="Haas B."/>
            <person name="Abouelleil A."/>
            <person name="Allen A.W."/>
            <person name="Alvarado L."/>
            <person name="Arachchi H.M."/>
            <person name="Berlin A.M."/>
            <person name="Chapman S.B."/>
            <person name="Gainer-Dewar J."/>
            <person name="Goldberg J."/>
            <person name="Griggs A."/>
            <person name="Gujja S."/>
            <person name="Hansen M."/>
            <person name="Howarth C."/>
            <person name="Imamovic A."/>
            <person name="Ireland A."/>
            <person name="Larimer J."/>
            <person name="McCowan C."/>
            <person name="Murphy C."/>
            <person name="Pearson M."/>
            <person name="Poon T.W."/>
            <person name="Priest M."/>
            <person name="Roberts A."/>
            <person name="Saif S."/>
            <person name="Shea T."/>
            <person name="Sisk P."/>
            <person name="Sykes S."/>
            <person name="Wortman J."/>
            <person name="Nusbaum C."/>
            <person name="Birren B."/>
        </authorList>
    </citation>
    <scope>NUCLEOTIDE SEQUENCE [LARGE SCALE GENOMIC DNA]</scope>
    <source>
        <strain evidence="1 2">CJ01A1</strain>
    </source>
</reference>
<organism evidence="1 2">
    <name type="scientific">Phytophthora nicotianae CJ01A1</name>
    <dbReference type="NCBI Taxonomy" id="1317063"/>
    <lineage>
        <taxon>Eukaryota</taxon>
        <taxon>Sar</taxon>
        <taxon>Stramenopiles</taxon>
        <taxon>Oomycota</taxon>
        <taxon>Peronosporomycetes</taxon>
        <taxon>Peronosporales</taxon>
        <taxon>Peronosporaceae</taxon>
        <taxon>Phytophthora</taxon>
    </lineage>
</organism>
<dbReference type="AlphaFoldDB" id="W2XE61"/>
<protein>
    <submittedName>
        <fullName evidence="1">Uncharacterized protein</fullName>
    </submittedName>
</protein>
<evidence type="ECO:0000313" key="2">
    <source>
        <dbReference type="Proteomes" id="UP000018958"/>
    </source>
</evidence>
<comment type="caution">
    <text evidence="1">The sequence shown here is derived from an EMBL/GenBank/DDBJ whole genome shotgun (WGS) entry which is preliminary data.</text>
</comment>
<name>W2XE61_PHYNI</name>
<sequence>MLIPITRSTLTTALELAMVKFWFLLHPQGTR</sequence>
<accession>W2XE61</accession>
<dbReference type="EMBL" id="ANIX01001119">
    <property type="protein sequence ID" value="ETP21180.1"/>
    <property type="molecule type" value="Genomic_DNA"/>
</dbReference>
<dbReference type="Proteomes" id="UP000018958">
    <property type="component" value="Unassembled WGS sequence"/>
</dbReference>
<evidence type="ECO:0000313" key="1">
    <source>
        <dbReference type="EMBL" id="ETP21180.1"/>
    </source>
</evidence>
<proteinExistence type="predicted"/>
<gene>
    <name evidence="1" type="ORF">F441_05231</name>
</gene>